<organism evidence="3 4">
    <name type="scientific">Azoarcus sp. (strain BH72)</name>
    <dbReference type="NCBI Taxonomy" id="418699"/>
    <lineage>
        <taxon>Bacteria</taxon>
        <taxon>Pseudomonadati</taxon>
        <taxon>Pseudomonadota</taxon>
        <taxon>Betaproteobacteria</taxon>
        <taxon>Rhodocyclales</taxon>
        <taxon>Zoogloeaceae</taxon>
        <taxon>Azoarcus</taxon>
    </lineage>
</organism>
<evidence type="ECO:0000256" key="1">
    <source>
        <dbReference type="SAM" id="MobiDB-lite"/>
    </source>
</evidence>
<dbReference type="NCBIfam" id="TIGR03363">
    <property type="entry name" value="VI_chp_8"/>
    <property type="match status" value="1"/>
</dbReference>
<dbReference type="KEGG" id="azo:azo1310"/>
<evidence type="ECO:0000313" key="3">
    <source>
        <dbReference type="EMBL" id="CAL93927.1"/>
    </source>
</evidence>
<feature type="compositionally biased region" description="Polar residues" evidence="1">
    <location>
        <begin position="254"/>
        <end position="264"/>
    </location>
</feature>
<dbReference type="eggNOG" id="COG3515">
    <property type="taxonomic scope" value="Bacteria"/>
</dbReference>
<evidence type="ECO:0000313" key="4">
    <source>
        <dbReference type="Proteomes" id="UP000002588"/>
    </source>
</evidence>
<dbReference type="EMBL" id="AM406670">
    <property type="protein sequence ID" value="CAL93927.1"/>
    <property type="molecule type" value="Genomic_DNA"/>
</dbReference>
<gene>
    <name evidence="3" type="ordered locus">azo1310</name>
</gene>
<dbReference type="Pfam" id="PF06812">
    <property type="entry name" value="ImpA_N"/>
    <property type="match status" value="1"/>
</dbReference>
<dbReference type="Proteomes" id="UP000002588">
    <property type="component" value="Chromosome"/>
</dbReference>
<feature type="compositionally biased region" description="Basic and acidic residues" evidence="1">
    <location>
        <begin position="268"/>
        <end position="280"/>
    </location>
</feature>
<reference evidence="3 4" key="1">
    <citation type="journal article" date="2006" name="Nat. Biotechnol.">
        <title>Complete genome of the mutualistic, N2-fixing grass endophyte Azoarcus sp. strain BH72.</title>
        <authorList>
            <person name="Krause A."/>
            <person name="Ramakumar A."/>
            <person name="Bartels D."/>
            <person name="Battistoni F."/>
            <person name="Bekel T."/>
            <person name="Boch J."/>
            <person name="Boehm M."/>
            <person name="Friedrich F."/>
            <person name="Hurek T."/>
            <person name="Krause L."/>
            <person name="Linke B."/>
            <person name="McHardy A.C."/>
            <person name="Sarkar A."/>
            <person name="Schneiker S."/>
            <person name="Syed A.A."/>
            <person name="Thauer R."/>
            <person name="Vorhoelter F.-J."/>
            <person name="Weidner S."/>
            <person name="Puehler A."/>
            <person name="Reinhold-Hurek B."/>
            <person name="Kaiser O."/>
            <person name="Goesmann A."/>
        </authorList>
    </citation>
    <scope>NUCLEOTIDE SEQUENCE [LARGE SCALE GENOMIC DNA]</scope>
    <source>
        <strain evidence="3 4">BH72</strain>
    </source>
</reference>
<feature type="region of interest" description="Disordered" evidence="1">
    <location>
        <begin position="248"/>
        <end position="303"/>
    </location>
</feature>
<dbReference type="InterPro" id="IPR017740">
    <property type="entry name" value="TssA-like"/>
</dbReference>
<dbReference type="InterPro" id="IPR010657">
    <property type="entry name" value="ImpA_N"/>
</dbReference>
<proteinExistence type="predicted"/>
<protein>
    <recommendedName>
        <fullName evidence="2">ImpA N-terminal domain-containing protein</fullName>
    </recommendedName>
</protein>
<feature type="domain" description="ImpA N-terminal" evidence="2">
    <location>
        <begin position="11"/>
        <end position="132"/>
    </location>
</feature>
<dbReference type="PANTHER" id="PTHR37951">
    <property type="entry name" value="CYTOPLASMIC PROTEIN-RELATED"/>
    <property type="match status" value="1"/>
</dbReference>
<dbReference type="STRING" id="62928.azo1310"/>
<dbReference type="AlphaFoldDB" id="A1K522"/>
<keyword evidence="4" id="KW-1185">Reference proteome</keyword>
<name>A1K522_AZOSB</name>
<accession>A1K522</accession>
<evidence type="ECO:0000259" key="2">
    <source>
        <dbReference type="Pfam" id="PF06812"/>
    </source>
</evidence>
<sequence>MDEAEFRAGLLAPISAANPAGEDLCYTPLFDDIRNARHADDDALGQGEWTHAVKAADWPRVVELCRTALCARSKDLQLAVWYVDALVRHQHWPALEFGLGFLSDLLDGFWAVVHPLPDGSDWGERTARLEWLGRQLADQVAALPLIADEVRSYSLHDYRTAIERENRPDADSAAGAPAAAIDAERLRRAFRAADTAQLMQRRIQLAATLAAASRLQDCCDQHFGMDGPSFAALQAEIGACDALLSRHLPPTITPPQSSQASTPARLQGEPDRPPSSRADDLPSQPYSSDAPPLAPLPAGAPPDRDAAIRQLAEIGRFFRIHEPHSPVALLIERAVRWAGMPFEDWLQAVVKDAATLDHLRELLDLPPGARN</sequence>
<dbReference type="PANTHER" id="PTHR37951:SF1">
    <property type="entry name" value="TYPE VI SECRETION SYSTEM COMPONENT TSSA1"/>
    <property type="match status" value="1"/>
</dbReference>
<dbReference type="RefSeq" id="WP_011765043.1">
    <property type="nucleotide sequence ID" value="NC_008702.1"/>
</dbReference>
<dbReference type="HOGENOM" id="CLU_060104_1_1_4"/>